<dbReference type="Proteomes" id="UP000436822">
    <property type="component" value="Unassembled WGS sequence"/>
</dbReference>
<evidence type="ECO:0000313" key="1">
    <source>
        <dbReference type="EMBL" id="GFE65131.1"/>
    </source>
</evidence>
<proteinExistence type="predicted"/>
<gene>
    <name evidence="1" type="ORF">KIN_22050</name>
</gene>
<dbReference type="EMBL" id="BLJE01000002">
    <property type="protein sequence ID" value="GFE65131.1"/>
    <property type="molecule type" value="Genomic_DNA"/>
</dbReference>
<comment type="caution">
    <text evidence="1">The sequence shown here is derived from an EMBL/GenBank/DDBJ whole genome shotgun (WGS) entry which is preliminary data.</text>
</comment>
<sequence length="87" mass="9816">MTYHEAIGTDLDKLVRQFQEDQRKGRISGCAGPPVGCGKNGSITRQIAEFEETKDLESAIKIACWSRKIDGKKHPHQFRVPNKSYVN</sequence>
<protein>
    <submittedName>
        <fullName evidence="1">Uncharacterized protein</fullName>
    </submittedName>
</protein>
<accession>A0A6N6JFK4</accession>
<organism evidence="1 2">
    <name type="scientific">Litoreibacter roseus</name>
    <dbReference type="NCBI Taxonomy" id="2601869"/>
    <lineage>
        <taxon>Bacteria</taxon>
        <taxon>Pseudomonadati</taxon>
        <taxon>Pseudomonadota</taxon>
        <taxon>Alphaproteobacteria</taxon>
        <taxon>Rhodobacterales</taxon>
        <taxon>Roseobacteraceae</taxon>
        <taxon>Litoreibacter</taxon>
    </lineage>
</organism>
<keyword evidence="2" id="KW-1185">Reference proteome</keyword>
<name>A0A6N6JFK4_9RHOB</name>
<reference evidence="1 2" key="1">
    <citation type="submission" date="2019-12" db="EMBL/GenBank/DDBJ databases">
        <title>Litoreibacter badius sp. nov., a novel bacteriochlorophyll a-containing bacterium in the genus Litoreibacter.</title>
        <authorList>
            <person name="Kanamuro M."/>
            <person name="Takabe Y."/>
            <person name="Mori K."/>
            <person name="Takaichi S."/>
            <person name="Hanada S."/>
        </authorList>
    </citation>
    <scope>NUCLEOTIDE SEQUENCE [LARGE SCALE GENOMIC DNA]</scope>
    <source>
        <strain evidence="1 2">K6</strain>
    </source>
</reference>
<dbReference type="AlphaFoldDB" id="A0A6N6JFK4"/>
<evidence type="ECO:0000313" key="2">
    <source>
        <dbReference type="Proteomes" id="UP000436822"/>
    </source>
</evidence>